<evidence type="ECO:0000313" key="9">
    <source>
        <dbReference type="Proteomes" id="UP000516412"/>
    </source>
</evidence>
<dbReference type="InterPro" id="IPR006076">
    <property type="entry name" value="FAD-dep_OxRdtase"/>
</dbReference>
<dbReference type="EMBL" id="CP060414">
    <property type="protein sequence ID" value="QNT60122.1"/>
    <property type="molecule type" value="Genomic_DNA"/>
</dbReference>
<dbReference type="PANTHER" id="PTHR11985:SF31">
    <property type="entry name" value="GLYCEROL-3-PHOSPHATE DEHYDROGENASE 2"/>
    <property type="match status" value="1"/>
</dbReference>
<organism evidence="8 9">
    <name type="scientific">Neisseria musculi</name>
    <dbReference type="NCBI Taxonomy" id="1815583"/>
    <lineage>
        <taxon>Bacteria</taxon>
        <taxon>Pseudomonadati</taxon>
        <taxon>Pseudomonadota</taxon>
        <taxon>Betaproteobacteria</taxon>
        <taxon>Neisseriales</taxon>
        <taxon>Neisseriaceae</taxon>
        <taxon>Neisseria</taxon>
    </lineage>
</organism>
<keyword evidence="5" id="KW-0560">Oxidoreductase</keyword>
<protein>
    <submittedName>
        <fullName evidence="8">FAD dependent oxidoreductase family protein</fullName>
    </submittedName>
</protein>
<comment type="similarity">
    <text evidence="2">Belongs to the FAD-dependent glycerol-3-phosphate dehydrogenase family.</text>
</comment>
<dbReference type="KEGG" id="nmus:H7A79_1727"/>
<dbReference type="SUPFAM" id="SSF51905">
    <property type="entry name" value="FAD/NAD(P)-binding domain"/>
    <property type="match status" value="1"/>
</dbReference>
<dbReference type="Gene3D" id="3.50.50.60">
    <property type="entry name" value="FAD/NAD(P)-binding domain"/>
    <property type="match status" value="1"/>
</dbReference>
<evidence type="ECO:0000256" key="1">
    <source>
        <dbReference type="ARBA" id="ARBA00001974"/>
    </source>
</evidence>
<dbReference type="AlphaFoldDB" id="A0A7H1MEQ7"/>
<evidence type="ECO:0000259" key="7">
    <source>
        <dbReference type="Pfam" id="PF01266"/>
    </source>
</evidence>
<dbReference type="GO" id="GO:0046168">
    <property type="term" value="P:glycerol-3-phosphate catabolic process"/>
    <property type="evidence" value="ECO:0007669"/>
    <property type="project" value="TreeGrafter"/>
</dbReference>
<dbReference type="PANTHER" id="PTHR11985">
    <property type="entry name" value="GLYCEROL-3-PHOSPHATE DEHYDROGENASE"/>
    <property type="match status" value="1"/>
</dbReference>
<proteinExistence type="inferred from homology"/>
<keyword evidence="9" id="KW-1185">Reference proteome</keyword>
<comment type="cofactor">
    <cofactor evidence="1">
        <name>FAD</name>
        <dbReference type="ChEBI" id="CHEBI:57692"/>
    </cofactor>
</comment>
<dbReference type="Proteomes" id="UP000516412">
    <property type="component" value="Chromosome"/>
</dbReference>
<name>A0A7H1MEQ7_9NEIS</name>
<dbReference type="Pfam" id="PF01266">
    <property type="entry name" value="DAO"/>
    <property type="match status" value="1"/>
</dbReference>
<sequence>MKIAVAGAGIIGACTAWAAAKQGHSVTLFEQDTAMAHTSRSSSKLLHGGLRYLETGQFALVKKALHARRFWLKHAPDLCRPLELLFPIYARRGRPKWQVGIGTRLYDFLAAGSGFPYSAWLGKAETLARCPTLLSDGLKGAFSFYDAQMDDYALGQRVVEQCRRLGVSVAEHHKIESFGQLAEFERIANAAGPWAMALRSLQGGTPAYAIDWVRGSHIFIDRFQPQALMLPVPQEKRIFFVLPYQGKTLIGTTEVRQSHPDAQRPSETETAYLLAAYNAYHSEKLTANDISGSFSGVRPLIKSAADPSNATREWAFERVGNVLHIYGGKWTTAQLQGEAALQELLK</sequence>
<dbReference type="RefSeq" id="WP_135034885.1">
    <property type="nucleotide sequence ID" value="NZ_CP060414.2"/>
</dbReference>
<keyword evidence="4" id="KW-0274">FAD</keyword>
<evidence type="ECO:0000256" key="4">
    <source>
        <dbReference type="ARBA" id="ARBA00022827"/>
    </source>
</evidence>
<feature type="domain" description="FAD dependent oxidoreductase" evidence="7">
    <location>
        <begin position="2"/>
        <end position="328"/>
    </location>
</feature>
<evidence type="ECO:0000256" key="3">
    <source>
        <dbReference type="ARBA" id="ARBA00022630"/>
    </source>
</evidence>
<dbReference type="InterPro" id="IPR036188">
    <property type="entry name" value="FAD/NAD-bd_sf"/>
</dbReference>
<evidence type="ECO:0000313" key="8">
    <source>
        <dbReference type="EMBL" id="QNT60122.1"/>
    </source>
</evidence>
<dbReference type="GO" id="GO:0004368">
    <property type="term" value="F:glycerol-3-phosphate dehydrogenase (quinone) activity"/>
    <property type="evidence" value="ECO:0007669"/>
    <property type="project" value="InterPro"/>
</dbReference>
<dbReference type="InterPro" id="IPR000447">
    <property type="entry name" value="G3P_DH_FAD-dep"/>
</dbReference>
<gene>
    <name evidence="8" type="ORF">H7A79_1727</name>
</gene>
<keyword evidence="3" id="KW-0285">Flavoprotein</keyword>
<feature type="chain" id="PRO_5028939720" evidence="6">
    <location>
        <begin position="19"/>
        <end position="346"/>
    </location>
</feature>
<accession>A0A7H1MEQ7</accession>
<feature type="signal peptide" evidence="6">
    <location>
        <begin position="1"/>
        <end position="18"/>
    </location>
</feature>
<evidence type="ECO:0000256" key="2">
    <source>
        <dbReference type="ARBA" id="ARBA00007330"/>
    </source>
</evidence>
<dbReference type="Gene3D" id="3.30.9.10">
    <property type="entry name" value="D-Amino Acid Oxidase, subunit A, domain 2"/>
    <property type="match status" value="1"/>
</dbReference>
<dbReference type="PRINTS" id="PR01001">
    <property type="entry name" value="FADG3PDH"/>
</dbReference>
<evidence type="ECO:0000256" key="5">
    <source>
        <dbReference type="ARBA" id="ARBA00023002"/>
    </source>
</evidence>
<keyword evidence="6" id="KW-0732">Signal</keyword>
<evidence type="ECO:0000256" key="6">
    <source>
        <dbReference type="SAM" id="SignalP"/>
    </source>
</evidence>
<reference evidence="8" key="1">
    <citation type="submission" date="2024-06" db="EMBL/GenBank/DDBJ databases">
        <title>Complete Genome Sequence of mouse commensal type strain Neisseria musculi.</title>
        <authorList>
            <person name="Thapa E."/>
            <person name="Aluvathingal J."/>
            <person name="Nadendla S."/>
            <person name="Mehta A."/>
            <person name="Tettelin H."/>
            <person name="Weyand N.J."/>
        </authorList>
    </citation>
    <scope>NUCLEOTIDE SEQUENCE</scope>
    <source>
        <strain evidence="8">NW831</strain>
    </source>
</reference>